<dbReference type="Proteomes" id="UP000789396">
    <property type="component" value="Unassembled WGS sequence"/>
</dbReference>
<proteinExistence type="predicted"/>
<dbReference type="EMBL" id="CAJVPZ010085315">
    <property type="protein sequence ID" value="CAG8811392.1"/>
    <property type="molecule type" value="Genomic_DNA"/>
</dbReference>
<dbReference type="AlphaFoldDB" id="A0A9N9PCG0"/>
<reference evidence="1" key="1">
    <citation type="submission" date="2021-06" db="EMBL/GenBank/DDBJ databases">
        <authorList>
            <person name="Kallberg Y."/>
            <person name="Tangrot J."/>
            <person name="Rosling A."/>
        </authorList>
    </citation>
    <scope>NUCLEOTIDE SEQUENCE</scope>
    <source>
        <strain evidence="1">IN212</strain>
    </source>
</reference>
<feature type="non-terminal residue" evidence="1">
    <location>
        <position position="1"/>
    </location>
</feature>
<feature type="non-terminal residue" evidence="1">
    <location>
        <position position="42"/>
    </location>
</feature>
<accession>A0A9N9PCG0</accession>
<sequence>DSDAEQSISSSPASYLINIEKYQLMSIHVTVARINPDISTKL</sequence>
<evidence type="ECO:0000313" key="2">
    <source>
        <dbReference type="Proteomes" id="UP000789396"/>
    </source>
</evidence>
<name>A0A9N9PCG0_9GLOM</name>
<protein>
    <submittedName>
        <fullName evidence="1">19942_t:CDS:1</fullName>
    </submittedName>
</protein>
<evidence type="ECO:0000313" key="1">
    <source>
        <dbReference type="EMBL" id="CAG8811392.1"/>
    </source>
</evidence>
<comment type="caution">
    <text evidence="1">The sequence shown here is derived from an EMBL/GenBank/DDBJ whole genome shotgun (WGS) entry which is preliminary data.</text>
</comment>
<organism evidence="1 2">
    <name type="scientific">Racocetra fulgida</name>
    <dbReference type="NCBI Taxonomy" id="60492"/>
    <lineage>
        <taxon>Eukaryota</taxon>
        <taxon>Fungi</taxon>
        <taxon>Fungi incertae sedis</taxon>
        <taxon>Mucoromycota</taxon>
        <taxon>Glomeromycotina</taxon>
        <taxon>Glomeromycetes</taxon>
        <taxon>Diversisporales</taxon>
        <taxon>Gigasporaceae</taxon>
        <taxon>Racocetra</taxon>
    </lineage>
</organism>
<keyword evidence="2" id="KW-1185">Reference proteome</keyword>
<gene>
    <name evidence="1" type="ORF">RFULGI_LOCUS18789</name>
</gene>